<name>A0A0F6B008_SALT1</name>
<organism evidence="1 2">
    <name type="scientific">Salmonella typhimurium (strain 14028s / SGSC 2262)</name>
    <dbReference type="NCBI Taxonomy" id="588858"/>
    <lineage>
        <taxon>Bacteria</taxon>
        <taxon>Pseudomonadati</taxon>
        <taxon>Pseudomonadota</taxon>
        <taxon>Gammaproteobacteria</taxon>
        <taxon>Enterobacterales</taxon>
        <taxon>Enterobacteriaceae</taxon>
        <taxon>Salmonella</taxon>
    </lineage>
</organism>
<sequence length="51" mass="5698">MAKFSRQLKCLHARVIAGINAKCVAIYCVDACFTRVESCHDINQGEVPCKR</sequence>
<keyword evidence="1" id="KW-0282">Flagellum</keyword>
<dbReference type="KEGG" id="seo:STM14_1344"/>
<protein>
    <submittedName>
        <fullName evidence="1">Flagellar basal body P-ring biosynthesis protein FlgA</fullName>
    </submittedName>
</protein>
<dbReference type="EMBL" id="CP001363">
    <property type="protein sequence ID" value="ACY87832.1"/>
    <property type="molecule type" value="Genomic_DNA"/>
</dbReference>
<dbReference type="Proteomes" id="UP000002695">
    <property type="component" value="Chromosome"/>
</dbReference>
<gene>
    <name evidence="1" type="ordered locus">STM14_1344</name>
</gene>
<keyword evidence="2" id="KW-1185">Reference proteome</keyword>
<keyword evidence="1" id="KW-0969">Cilium</keyword>
<proteinExistence type="predicted"/>
<keyword evidence="1" id="KW-0966">Cell projection</keyword>
<evidence type="ECO:0000313" key="1">
    <source>
        <dbReference type="EMBL" id="ACY87832.1"/>
    </source>
</evidence>
<dbReference type="HOGENOM" id="CLU_3103615_0_0_6"/>
<reference evidence="1 2" key="1">
    <citation type="journal article" date="2010" name="J. Bacteriol.">
        <title>Short-term signatures of evolutionary change in the Salmonella enterica serovar typhimurium 14028 genome.</title>
        <authorList>
            <person name="Jarvik T."/>
            <person name="Smillie C."/>
            <person name="Groisman E.A."/>
            <person name="Ochman H."/>
        </authorList>
    </citation>
    <scope>NUCLEOTIDE SEQUENCE [LARGE SCALE GENOMIC DNA]</scope>
    <source>
        <strain evidence="2">14028s / SGSC 2262</strain>
    </source>
</reference>
<accession>A0A0F6B008</accession>
<dbReference type="AlphaFoldDB" id="A0A0F6B008"/>
<evidence type="ECO:0000313" key="2">
    <source>
        <dbReference type="Proteomes" id="UP000002695"/>
    </source>
</evidence>